<reference evidence="2 3" key="1">
    <citation type="submission" date="2022-03" db="EMBL/GenBank/DDBJ databases">
        <title>Genome data of Colletotrichum spp.</title>
        <authorList>
            <person name="Utami Y.D."/>
            <person name="Hiruma K."/>
        </authorList>
    </citation>
    <scope>NUCLEOTIDE SEQUENCE [LARGE SCALE GENOMIC DNA]</scope>
    <source>
        <strain evidence="2 3">MAFF 239500</strain>
    </source>
</reference>
<feature type="compositionally biased region" description="Polar residues" evidence="1">
    <location>
        <begin position="45"/>
        <end position="60"/>
    </location>
</feature>
<gene>
    <name evidence="2" type="ORF">ColSpa_12588</name>
</gene>
<accession>A0AA37PHU3</accession>
<dbReference type="AlphaFoldDB" id="A0AA37PHU3"/>
<feature type="region of interest" description="Disordered" evidence="1">
    <location>
        <begin position="22"/>
        <end position="69"/>
    </location>
</feature>
<name>A0AA37PHU3_9PEZI</name>
<dbReference type="EMBL" id="BQXU01000066">
    <property type="protein sequence ID" value="GKT52407.1"/>
    <property type="molecule type" value="Genomic_DNA"/>
</dbReference>
<evidence type="ECO:0000313" key="3">
    <source>
        <dbReference type="Proteomes" id="UP001055115"/>
    </source>
</evidence>
<protein>
    <submittedName>
        <fullName evidence="2">Uncharacterized protein</fullName>
    </submittedName>
</protein>
<evidence type="ECO:0000313" key="2">
    <source>
        <dbReference type="EMBL" id="GKT52407.1"/>
    </source>
</evidence>
<dbReference type="Proteomes" id="UP001055115">
    <property type="component" value="Unassembled WGS sequence"/>
</dbReference>
<dbReference type="RefSeq" id="XP_049134757.1">
    <property type="nucleotide sequence ID" value="XM_049278800.1"/>
</dbReference>
<dbReference type="GeneID" id="73333390"/>
<proteinExistence type="predicted"/>
<comment type="caution">
    <text evidence="2">The sequence shown here is derived from an EMBL/GenBank/DDBJ whole genome shotgun (WGS) entry which is preliminary data.</text>
</comment>
<organism evidence="2 3">
    <name type="scientific">Colletotrichum spaethianum</name>
    <dbReference type="NCBI Taxonomy" id="700344"/>
    <lineage>
        <taxon>Eukaryota</taxon>
        <taxon>Fungi</taxon>
        <taxon>Dikarya</taxon>
        <taxon>Ascomycota</taxon>
        <taxon>Pezizomycotina</taxon>
        <taxon>Sordariomycetes</taxon>
        <taxon>Hypocreomycetidae</taxon>
        <taxon>Glomerellales</taxon>
        <taxon>Glomerellaceae</taxon>
        <taxon>Colletotrichum</taxon>
        <taxon>Colletotrichum spaethianum species complex</taxon>
    </lineage>
</organism>
<evidence type="ECO:0000256" key="1">
    <source>
        <dbReference type="SAM" id="MobiDB-lite"/>
    </source>
</evidence>
<sequence>MGFRDRGRSRTPYRTDAVAIREPNTFDNTPAADKGPRAVGWSGLAPTNTDHGQTDASSPQPLLARIRGP</sequence>
<keyword evidence="3" id="KW-1185">Reference proteome</keyword>